<evidence type="ECO:0000313" key="2">
    <source>
        <dbReference type="EMBL" id="PPU97664.1"/>
    </source>
</evidence>
<accession>A0A2S7EWX8</accession>
<protein>
    <submittedName>
        <fullName evidence="2">Uncharacterized protein</fullName>
    </submittedName>
</protein>
<evidence type="ECO:0000313" key="3">
    <source>
        <dbReference type="Proteomes" id="UP000238261"/>
    </source>
</evidence>
<comment type="caution">
    <text evidence="2">The sequence shown here is derived from an EMBL/GenBank/DDBJ whole genome shotgun (WGS) entry which is preliminary data.</text>
</comment>
<proteinExistence type="predicted"/>
<feature type="region of interest" description="Disordered" evidence="1">
    <location>
        <begin position="155"/>
        <end position="183"/>
    </location>
</feature>
<name>A0A2S7EWX8_9XANT</name>
<reference evidence="3" key="1">
    <citation type="submission" date="2016-08" db="EMBL/GenBank/DDBJ databases">
        <authorList>
            <person name="Merda D."/>
            <person name="Briand M."/>
            <person name="Taghouti G."/>
            <person name="Carrere S."/>
            <person name="Gouzy J."/>
            <person name="Portier P."/>
            <person name="Jacques M.-A."/>
            <person name="Fischer-Le Saux M."/>
        </authorList>
    </citation>
    <scope>NUCLEOTIDE SEQUENCE [LARGE SCALE GENOMIC DNA]</scope>
    <source>
        <strain evidence="3">CFBP1156</strain>
    </source>
</reference>
<organism evidence="2 3">
    <name type="scientific">Xanthomonas hyacinthi</name>
    <dbReference type="NCBI Taxonomy" id="56455"/>
    <lineage>
        <taxon>Bacteria</taxon>
        <taxon>Pseudomonadati</taxon>
        <taxon>Pseudomonadota</taxon>
        <taxon>Gammaproteobacteria</taxon>
        <taxon>Lysobacterales</taxon>
        <taxon>Lysobacteraceae</taxon>
        <taxon>Xanthomonas</taxon>
    </lineage>
</organism>
<evidence type="ECO:0000256" key="1">
    <source>
        <dbReference type="SAM" id="MobiDB-lite"/>
    </source>
</evidence>
<keyword evidence="3" id="KW-1185">Reference proteome</keyword>
<gene>
    <name evidence="2" type="ORF">XhyaCFBP1156_09915</name>
</gene>
<dbReference type="EMBL" id="MDEG01000007">
    <property type="protein sequence ID" value="PPU97664.1"/>
    <property type="molecule type" value="Genomic_DNA"/>
</dbReference>
<sequence length="197" mass="20910">MINGSIEGAELCGGTIVDATIIAAPGSTKNLNGERDPQMRQDRKGSQYCLRMKDEVAGLLVQLHGRHGLMASLLQGTGMRLMECVCLLIEDVISRGARSPCAMAGAAGIVARRCRCPCATRCWRSWSGRAECTHDVAAGSGKVCEHSMGGEGIRTGEGRLSPMTAATPMRRPRPSSNASAVQHRLVAHRTLVGAGRQ</sequence>
<dbReference type="Proteomes" id="UP000238261">
    <property type="component" value="Unassembled WGS sequence"/>
</dbReference>
<dbReference type="AlphaFoldDB" id="A0A2S7EWX8"/>